<feature type="chain" id="PRO_5018635538" description="Outer membrane protein beta-barrel domain-containing protein" evidence="1">
    <location>
        <begin position="23"/>
        <end position="200"/>
    </location>
</feature>
<comment type="caution">
    <text evidence="2">The sequence shown here is derived from an EMBL/GenBank/DDBJ whole genome shotgun (WGS) entry which is preliminary data.</text>
</comment>
<dbReference type="Proteomes" id="UP000282184">
    <property type="component" value="Unassembled WGS sequence"/>
</dbReference>
<keyword evidence="1" id="KW-0732">Signal</keyword>
<reference evidence="2 3" key="1">
    <citation type="submission" date="2018-12" db="EMBL/GenBank/DDBJ databases">
        <title>Hymenobacter gummosus sp. nov., isolated from a spring.</title>
        <authorList>
            <person name="Nie L."/>
        </authorList>
    </citation>
    <scope>NUCLEOTIDE SEQUENCE [LARGE SCALE GENOMIC DNA]</scope>
    <source>
        <strain evidence="2 3">KCTC 52166</strain>
    </source>
</reference>
<feature type="signal peptide" evidence="1">
    <location>
        <begin position="1"/>
        <end position="22"/>
    </location>
</feature>
<dbReference type="RefSeq" id="WP_126696354.1">
    <property type="nucleotide sequence ID" value="NZ_RXOF01000024.1"/>
</dbReference>
<protein>
    <recommendedName>
        <fullName evidence="4">Outer membrane protein beta-barrel domain-containing protein</fullName>
    </recommendedName>
</protein>
<evidence type="ECO:0000313" key="3">
    <source>
        <dbReference type="Proteomes" id="UP000282184"/>
    </source>
</evidence>
<dbReference type="EMBL" id="RXOF01000024">
    <property type="protein sequence ID" value="RTQ44872.1"/>
    <property type="molecule type" value="Genomic_DNA"/>
</dbReference>
<evidence type="ECO:0000313" key="2">
    <source>
        <dbReference type="EMBL" id="RTQ44872.1"/>
    </source>
</evidence>
<proteinExistence type="predicted"/>
<dbReference type="SUPFAM" id="SSF56925">
    <property type="entry name" value="OMPA-like"/>
    <property type="match status" value="1"/>
</dbReference>
<name>A0A3S0J5B7_9BACT</name>
<dbReference type="OrthoDB" id="658990at2"/>
<accession>A0A3S0J5B7</accession>
<sequence length="200" mass="20508">MKNLSSSLLLLGSALLSFSAQAGQPGGPALGPQRAQASGSTFNVGDNVVNLGVGLGSRYSYAGSGVSVSPAFSLGYERGLRELGPGTLGVGVYAGYQGAKSDFGGYGSYKFTDVIVGVRGAFHYPLVDKLDTYAGLGLGIRHAGVKWEGSSTFGGMAASSTGVYSGLFLGARYYFTESIGAFAELGYDQSYLKVGLAAKF</sequence>
<gene>
    <name evidence="2" type="ORF">EJV47_27080</name>
</gene>
<dbReference type="AlphaFoldDB" id="A0A3S0J5B7"/>
<dbReference type="InterPro" id="IPR011250">
    <property type="entry name" value="OMP/PagP_B-barrel"/>
</dbReference>
<organism evidence="2 3">
    <name type="scientific">Hymenobacter gummosus</name>
    <dbReference type="NCBI Taxonomy" id="1776032"/>
    <lineage>
        <taxon>Bacteria</taxon>
        <taxon>Pseudomonadati</taxon>
        <taxon>Bacteroidota</taxon>
        <taxon>Cytophagia</taxon>
        <taxon>Cytophagales</taxon>
        <taxon>Hymenobacteraceae</taxon>
        <taxon>Hymenobacter</taxon>
    </lineage>
</organism>
<evidence type="ECO:0008006" key="4">
    <source>
        <dbReference type="Google" id="ProtNLM"/>
    </source>
</evidence>
<keyword evidence="3" id="KW-1185">Reference proteome</keyword>
<evidence type="ECO:0000256" key="1">
    <source>
        <dbReference type="SAM" id="SignalP"/>
    </source>
</evidence>